<evidence type="ECO:0000256" key="3">
    <source>
        <dbReference type="ARBA" id="ARBA00022884"/>
    </source>
</evidence>
<evidence type="ECO:0000256" key="2">
    <source>
        <dbReference type="ARBA" id="ARBA00022730"/>
    </source>
</evidence>
<comment type="similarity">
    <text evidence="1 7">Belongs to the bacterial ribosomal protein bL31 family. Type A subfamily.</text>
</comment>
<evidence type="ECO:0000313" key="9">
    <source>
        <dbReference type="Proteomes" id="UP000007947"/>
    </source>
</evidence>
<evidence type="ECO:0000256" key="7">
    <source>
        <dbReference type="HAMAP-Rule" id="MF_00501"/>
    </source>
</evidence>
<evidence type="ECO:0000256" key="6">
    <source>
        <dbReference type="ARBA" id="ARBA00035687"/>
    </source>
</evidence>
<keyword evidence="5 7" id="KW-0687">Ribonucleoprotein</keyword>
<feature type="binding site" evidence="7">
    <location>
        <position position="41"/>
    </location>
    <ligand>
        <name>Zn(2+)</name>
        <dbReference type="ChEBI" id="CHEBI:29105"/>
    </ligand>
</feature>
<dbReference type="InterPro" id="IPR034704">
    <property type="entry name" value="Ribosomal_bL28/bL31-like_sf"/>
</dbReference>
<feature type="binding site" evidence="7">
    <location>
        <position position="38"/>
    </location>
    <ligand>
        <name>Zn(2+)</name>
        <dbReference type="ChEBI" id="CHEBI:29105"/>
    </ligand>
</feature>
<name>F5XKH5_MICPN</name>
<evidence type="ECO:0000313" key="8">
    <source>
        <dbReference type="EMBL" id="BAK36047.1"/>
    </source>
</evidence>
<feature type="binding site" evidence="7">
    <location>
        <position position="16"/>
    </location>
    <ligand>
        <name>Zn(2+)</name>
        <dbReference type="ChEBI" id="CHEBI:29105"/>
    </ligand>
</feature>
<dbReference type="Pfam" id="PF01197">
    <property type="entry name" value="Ribosomal_L31"/>
    <property type="match status" value="1"/>
</dbReference>
<dbReference type="NCBIfam" id="TIGR00105">
    <property type="entry name" value="L31"/>
    <property type="match status" value="1"/>
</dbReference>
<dbReference type="PANTHER" id="PTHR33280">
    <property type="entry name" value="50S RIBOSOMAL PROTEIN L31, CHLOROPLASTIC"/>
    <property type="match status" value="1"/>
</dbReference>
<dbReference type="GO" id="GO:0019843">
    <property type="term" value="F:rRNA binding"/>
    <property type="evidence" value="ECO:0007669"/>
    <property type="project" value="UniProtKB-KW"/>
</dbReference>
<dbReference type="NCBIfam" id="NF001809">
    <property type="entry name" value="PRK00528.1"/>
    <property type="match status" value="1"/>
</dbReference>
<sequence>MKPDIHPRYVETQVTCTCGNTFTTRSTSPDGIIRADVCSACHPFYTGKQKILDTGGRVARFEKRYAKKQPAAKKK</sequence>
<gene>
    <name evidence="7 8" type="primary">rpmE</name>
    <name evidence="8" type="ordered locus">MLP_30330</name>
</gene>
<keyword evidence="7" id="KW-0479">Metal-binding</keyword>
<dbReference type="NCBIfam" id="NF000612">
    <property type="entry name" value="PRK00019.1"/>
    <property type="match status" value="1"/>
</dbReference>
<dbReference type="Gene3D" id="4.10.830.30">
    <property type="entry name" value="Ribosomal protein L31"/>
    <property type="match status" value="1"/>
</dbReference>
<keyword evidence="2 7" id="KW-0699">rRNA-binding</keyword>
<dbReference type="RefSeq" id="WP_013863912.1">
    <property type="nucleotide sequence ID" value="NC_015635.1"/>
</dbReference>
<dbReference type="GO" id="GO:0005840">
    <property type="term" value="C:ribosome"/>
    <property type="evidence" value="ECO:0007669"/>
    <property type="project" value="UniProtKB-KW"/>
</dbReference>
<comment type="function">
    <text evidence="7">Binds the 23S rRNA.</text>
</comment>
<dbReference type="Proteomes" id="UP000007947">
    <property type="component" value="Chromosome"/>
</dbReference>
<keyword evidence="4 7" id="KW-0689">Ribosomal protein</keyword>
<dbReference type="GO" id="GO:1990904">
    <property type="term" value="C:ribonucleoprotein complex"/>
    <property type="evidence" value="ECO:0007669"/>
    <property type="project" value="UniProtKB-KW"/>
</dbReference>
<keyword evidence="9" id="KW-1185">Reference proteome</keyword>
<dbReference type="GO" id="GO:0006412">
    <property type="term" value="P:translation"/>
    <property type="evidence" value="ECO:0007669"/>
    <property type="project" value="UniProtKB-UniRule"/>
</dbReference>
<keyword evidence="7" id="KW-0862">Zinc</keyword>
<dbReference type="EMBL" id="AP012204">
    <property type="protein sequence ID" value="BAK36047.1"/>
    <property type="molecule type" value="Genomic_DNA"/>
</dbReference>
<comment type="subunit">
    <text evidence="7">Part of the 50S ribosomal subunit.</text>
</comment>
<dbReference type="SUPFAM" id="SSF143800">
    <property type="entry name" value="L28p-like"/>
    <property type="match status" value="1"/>
</dbReference>
<dbReference type="PRINTS" id="PR01249">
    <property type="entry name" value="RIBOSOMALL31"/>
</dbReference>
<evidence type="ECO:0000256" key="4">
    <source>
        <dbReference type="ARBA" id="ARBA00022980"/>
    </source>
</evidence>
<evidence type="ECO:0000256" key="5">
    <source>
        <dbReference type="ARBA" id="ARBA00023274"/>
    </source>
</evidence>
<organism evidence="8 9">
    <name type="scientific">Microlunatus phosphovorus (strain ATCC 700054 / DSM 10555 / JCM 9379 / NBRC 101784 / NCIMB 13414 / VKM Ac-1990 / NM-1)</name>
    <dbReference type="NCBI Taxonomy" id="1032480"/>
    <lineage>
        <taxon>Bacteria</taxon>
        <taxon>Bacillati</taxon>
        <taxon>Actinomycetota</taxon>
        <taxon>Actinomycetes</taxon>
        <taxon>Propionibacteriales</taxon>
        <taxon>Propionibacteriaceae</taxon>
        <taxon>Microlunatus</taxon>
    </lineage>
</organism>
<dbReference type="InterPro" id="IPR002150">
    <property type="entry name" value="Ribosomal_bL31"/>
</dbReference>
<reference evidence="8 9" key="1">
    <citation type="submission" date="2011-05" db="EMBL/GenBank/DDBJ databases">
        <title>Whole genome sequence of Microlunatus phosphovorus NM-1.</title>
        <authorList>
            <person name="Hosoyama A."/>
            <person name="Sasaki K."/>
            <person name="Harada T."/>
            <person name="Igarashi R."/>
            <person name="Kawakoshi A."/>
            <person name="Sasagawa M."/>
            <person name="Fukada J."/>
            <person name="Nakamura S."/>
            <person name="Katano Y."/>
            <person name="Hanada S."/>
            <person name="Kamagata Y."/>
            <person name="Nakamura N."/>
            <person name="Yamazaki S."/>
            <person name="Fujita N."/>
        </authorList>
    </citation>
    <scope>NUCLEOTIDE SEQUENCE [LARGE SCALE GENOMIC DNA]</scope>
    <source>
        <strain evidence="9">ATCC 700054 / DSM 10555 / JCM 9379 / NBRC 101784 / NCIMB 13414 / VKM Ac-1990 / NM-1</strain>
    </source>
</reference>
<dbReference type="InterPro" id="IPR027491">
    <property type="entry name" value="Ribosomal_bL31_A"/>
</dbReference>
<keyword evidence="3 7" id="KW-0694">RNA-binding</keyword>
<dbReference type="HAMAP" id="MF_00501">
    <property type="entry name" value="Ribosomal_bL31_1"/>
    <property type="match status" value="1"/>
</dbReference>
<comment type="cofactor">
    <cofactor evidence="7">
        <name>Zn(2+)</name>
        <dbReference type="ChEBI" id="CHEBI:29105"/>
    </cofactor>
    <text evidence="7">Binds 1 zinc ion per subunit.</text>
</comment>
<dbReference type="PROSITE" id="PS01143">
    <property type="entry name" value="RIBOSOMAL_L31"/>
    <property type="match status" value="1"/>
</dbReference>
<dbReference type="KEGG" id="mph:MLP_30330"/>
<dbReference type="OrthoDB" id="9803251at2"/>
<protein>
    <recommendedName>
        <fullName evidence="6 7">Large ribosomal subunit protein bL31</fullName>
    </recommendedName>
</protein>
<evidence type="ECO:0000256" key="1">
    <source>
        <dbReference type="ARBA" id="ARBA00009296"/>
    </source>
</evidence>
<dbReference type="AlphaFoldDB" id="F5XKH5"/>
<feature type="binding site" evidence="7">
    <location>
        <position position="18"/>
    </location>
    <ligand>
        <name>Zn(2+)</name>
        <dbReference type="ChEBI" id="CHEBI:29105"/>
    </ligand>
</feature>
<dbReference type="eggNOG" id="COG0254">
    <property type="taxonomic scope" value="Bacteria"/>
</dbReference>
<accession>F5XKH5</accession>
<dbReference type="GO" id="GO:0003735">
    <property type="term" value="F:structural constituent of ribosome"/>
    <property type="evidence" value="ECO:0007669"/>
    <property type="project" value="InterPro"/>
</dbReference>
<dbReference type="HOGENOM" id="CLU_114306_4_3_11"/>
<dbReference type="PANTHER" id="PTHR33280:SF1">
    <property type="entry name" value="LARGE RIBOSOMAL SUBUNIT PROTEIN BL31C"/>
    <property type="match status" value="1"/>
</dbReference>
<dbReference type="InterPro" id="IPR042105">
    <property type="entry name" value="Ribosomal_bL31_sf"/>
</dbReference>
<proteinExistence type="inferred from homology"/>
<dbReference type="STRING" id="1032480.MLP_30330"/>
<dbReference type="GO" id="GO:0046872">
    <property type="term" value="F:metal ion binding"/>
    <property type="evidence" value="ECO:0007669"/>
    <property type="project" value="UniProtKB-KW"/>
</dbReference>